<reference evidence="2 3" key="1">
    <citation type="submission" date="2023-01" db="EMBL/GenBank/DDBJ databases">
        <authorList>
            <person name="Whitehead M."/>
        </authorList>
    </citation>
    <scope>NUCLEOTIDE SEQUENCE [LARGE SCALE GENOMIC DNA]</scope>
</reference>
<organism evidence="2 3">
    <name type="scientific">Macrosiphum euphorbiae</name>
    <name type="common">potato aphid</name>
    <dbReference type="NCBI Taxonomy" id="13131"/>
    <lineage>
        <taxon>Eukaryota</taxon>
        <taxon>Metazoa</taxon>
        <taxon>Ecdysozoa</taxon>
        <taxon>Arthropoda</taxon>
        <taxon>Hexapoda</taxon>
        <taxon>Insecta</taxon>
        <taxon>Pterygota</taxon>
        <taxon>Neoptera</taxon>
        <taxon>Paraneoptera</taxon>
        <taxon>Hemiptera</taxon>
        <taxon>Sternorrhyncha</taxon>
        <taxon>Aphidomorpha</taxon>
        <taxon>Aphidoidea</taxon>
        <taxon>Aphididae</taxon>
        <taxon>Macrosiphini</taxon>
        <taxon>Macrosiphum</taxon>
    </lineage>
</organism>
<comment type="caution">
    <text evidence="2">The sequence shown here is derived from an EMBL/GenBank/DDBJ whole genome shotgun (WGS) entry which is preliminary data.</text>
</comment>
<gene>
    <name evidence="2" type="ORF">MEUPH1_LOCUS2714</name>
</gene>
<evidence type="ECO:0000313" key="2">
    <source>
        <dbReference type="EMBL" id="CAI6345741.1"/>
    </source>
</evidence>
<name>A0AAV0VNB1_9HEMI</name>
<accession>A0AAV0VNB1</accession>
<evidence type="ECO:0000313" key="3">
    <source>
        <dbReference type="Proteomes" id="UP001160148"/>
    </source>
</evidence>
<keyword evidence="3" id="KW-1185">Reference proteome</keyword>
<protein>
    <submittedName>
        <fullName evidence="2">Uncharacterized protein</fullName>
    </submittedName>
</protein>
<evidence type="ECO:0000256" key="1">
    <source>
        <dbReference type="SAM" id="MobiDB-lite"/>
    </source>
</evidence>
<dbReference type="Proteomes" id="UP001160148">
    <property type="component" value="Unassembled WGS sequence"/>
</dbReference>
<dbReference type="AlphaFoldDB" id="A0AAV0VNB1"/>
<proteinExistence type="predicted"/>
<dbReference type="EMBL" id="CARXXK010000001">
    <property type="protein sequence ID" value="CAI6345741.1"/>
    <property type="molecule type" value="Genomic_DNA"/>
</dbReference>
<sequence>MLYTDDGRGCGRRKTNKPSSPSPPTTTTSRLCAPVRPLISGFFLRQKPDYTDTTATIVSDSAGVHSSIRTYVCVCVILSSPAEAMTFCPEK</sequence>
<feature type="region of interest" description="Disordered" evidence="1">
    <location>
        <begin position="1"/>
        <end position="31"/>
    </location>
</feature>